<dbReference type="RefSeq" id="WP_284102246.1">
    <property type="nucleotide sequence ID" value="NZ_JARRAF010000027.1"/>
</dbReference>
<keyword evidence="1" id="KW-0732">Signal</keyword>
<dbReference type="NCBIfam" id="NF041940">
    <property type="entry name" value="choice_anch_X"/>
    <property type="match status" value="1"/>
</dbReference>
<organism evidence="2 3">
    <name type="scientific">Parachitinimonas caeni</name>
    <dbReference type="NCBI Taxonomy" id="3031301"/>
    <lineage>
        <taxon>Bacteria</taxon>
        <taxon>Pseudomonadati</taxon>
        <taxon>Pseudomonadota</taxon>
        <taxon>Betaproteobacteria</taxon>
        <taxon>Neisseriales</taxon>
        <taxon>Chitinibacteraceae</taxon>
        <taxon>Parachitinimonas</taxon>
    </lineage>
</organism>
<evidence type="ECO:0000256" key="1">
    <source>
        <dbReference type="SAM" id="SignalP"/>
    </source>
</evidence>
<name>A0ABT7E0T6_9NEIS</name>
<gene>
    <name evidence="2" type="ORF">PZA18_17945</name>
</gene>
<proteinExistence type="predicted"/>
<accession>A0ABT7E0T6</accession>
<evidence type="ECO:0000313" key="2">
    <source>
        <dbReference type="EMBL" id="MDK2125931.1"/>
    </source>
</evidence>
<reference evidence="2" key="1">
    <citation type="submission" date="2023-03" db="EMBL/GenBank/DDBJ databases">
        <title>Chitinimonas shenzhenensis gen. nov., sp. nov., a novel member of family Burkholderiaceae isolated from activated sludge collected in Shen Zhen, China.</title>
        <authorList>
            <person name="Wang X."/>
        </authorList>
    </citation>
    <scope>NUCLEOTIDE SEQUENCE</scope>
    <source>
        <strain evidence="2">DQS-5</strain>
    </source>
</reference>
<dbReference type="Gene3D" id="3.40.50.410">
    <property type="entry name" value="von Willebrand factor, type A domain"/>
    <property type="match status" value="1"/>
</dbReference>
<dbReference type="InterPro" id="IPR036465">
    <property type="entry name" value="vWFA_dom_sf"/>
</dbReference>
<comment type="caution">
    <text evidence="2">The sequence shown here is derived from an EMBL/GenBank/DDBJ whole genome shotgun (WGS) entry which is preliminary data.</text>
</comment>
<feature type="chain" id="PRO_5045331111" evidence="1">
    <location>
        <begin position="27"/>
        <end position="798"/>
    </location>
</feature>
<feature type="signal peptide" evidence="1">
    <location>
        <begin position="1"/>
        <end position="26"/>
    </location>
</feature>
<dbReference type="Proteomes" id="UP001172778">
    <property type="component" value="Unassembled WGS sequence"/>
</dbReference>
<evidence type="ECO:0000313" key="3">
    <source>
        <dbReference type="Proteomes" id="UP001172778"/>
    </source>
</evidence>
<keyword evidence="3" id="KW-1185">Reference proteome</keyword>
<sequence>MLFRRLPARFTLTTLALSCWALTAQAAEHPLTKIHYDAQRNVNVLDLVMSIDWDFDAPPAGRDKAFLEEIIKQSSKSLYTMTEGRQMLGTVYVYKNSQFMDNTDIQYLIRDGRANAHVSGLTHCKGCRNQMFAGTNETAIDHGKTLAHEYGHYVLGLFDEYREQGGTSVDPGSPQDGDTPKNTVMQDQIRFAHLSTAEDYTDPTTRKTAHYRMYQQSAWETLTSAPTNSPANYPNRISFEAFRHMPVPTSSAALTQPTSGWENDLKVVYMGSSDAPTTANSGFAAANASGPINLIVIDTTTSKAQLDAQIHAAQQVVSKAGDNSRVAVITYPFANQLTVATTRLSSASERHAIKTQLGKITQDSSVSDTVAGDRLFDYGEAALPHLFPKGPVSMTGGGYYYRLYPTGNALGVAKGKLYFYDGRTIAELGPVETWLPKAKRDLSAALDRSLELMKTVVRDGDTPNVLLFTTANQTVNKATVQAFRDAKVAIHPVALLDSFGGLFASPNRFSSTADRLSLFDVANQTVGEFREASKPGDLLRAAADVIHNAEGDEVQLVNDDAGHTLAAGQSQSLSSIISSADVDDSVHFQASWSQEDDGKLSFSLIAPNGQQIRPDQLPVGVSYVQPEGEDFVEFVVDRRFTARAGQWKSQVTASKALVEPVFLTSTVKSKLTAILDLFGGTAEDSRPLTAVVELSGPLSVKGAKVVGTVQAADTGKVVKANVEYRDDGVAPDLRAGDGHYTASLADLPVGEYAVSAKVSNDGKAVFTTASQTRKGTNAPEQVIAPFERSVHQWVNKQK</sequence>
<dbReference type="EMBL" id="JARRAF010000027">
    <property type="protein sequence ID" value="MDK2125931.1"/>
    <property type="molecule type" value="Genomic_DNA"/>
</dbReference>
<protein>
    <submittedName>
        <fullName evidence="2">Uncharacterized protein</fullName>
    </submittedName>
</protein>